<protein>
    <submittedName>
        <fullName evidence="1">DUF4265 domain-containing protein</fullName>
    </submittedName>
</protein>
<dbReference type="EMBL" id="JAQNDM010000002">
    <property type="protein sequence ID" value="MDC0711105.1"/>
    <property type="molecule type" value="Genomic_DNA"/>
</dbReference>
<dbReference type="Proteomes" id="UP001221838">
    <property type="component" value="Unassembled WGS sequence"/>
</dbReference>
<organism evidence="1 2">
    <name type="scientific">Stigmatella ashevillensis</name>
    <dbReference type="NCBI Taxonomy" id="2995309"/>
    <lineage>
        <taxon>Bacteria</taxon>
        <taxon>Pseudomonadati</taxon>
        <taxon>Myxococcota</taxon>
        <taxon>Myxococcia</taxon>
        <taxon>Myxococcales</taxon>
        <taxon>Cystobacterineae</taxon>
        <taxon>Archangiaceae</taxon>
        <taxon>Stigmatella</taxon>
    </lineage>
</organism>
<comment type="caution">
    <text evidence="1">The sequence shown here is derived from an EMBL/GenBank/DDBJ whole genome shotgun (WGS) entry which is preliminary data.</text>
</comment>
<keyword evidence="2" id="KW-1185">Reference proteome</keyword>
<dbReference type="InterPro" id="IPR025361">
    <property type="entry name" value="DUF4265"/>
</dbReference>
<dbReference type="RefSeq" id="WP_272141067.1">
    <property type="nucleotide sequence ID" value="NZ_JAQNDM010000002.1"/>
</dbReference>
<name>A0ABT5DBQ3_9BACT</name>
<dbReference type="Pfam" id="PF14085">
    <property type="entry name" value="DUF4265"/>
    <property type="match status" value="1"/>
</dbReference>
<evidence type="ECO:0000313" key="1">
    <source>
        <dbReference type="EMBL" id="MDC0711105.1"/>
    </source>
</evidence>
<evidence type="ECO:0000313" key="2">
    <source>
        <dbReference type="Proteomes" id="UP001221838"/>
    </source>
</evidence>
<gene>
    <name evidence="1" type="ORF">POL68_21730</name>
</gene>
<proteinExistence type="predicted"/>
<accession>A0ABT5DBQ3</accession>
<reference evidence="1 2" key="1">
    <citation type="submission" date="2022-11" db="EMBL/GenBank/DDBJ databases">
        <title>Minimal conservation of predation-associated metabolite biosynthetic gene clusters underscores biosynthetic potential of Myxococcota including descriptions for ten novel species: Archangium lansinium sp. nov., Myxococcus landrumus sp. nov., Nannocystis bai.</title>
        <authorList>
            <person name="Ahearne A."/>
            <person name="Stevens C."/>
            <person name="Dowd S."/>
        </authorList>
    </citation>
    <scope>NUCLEOTIDE SEQUENCE [LARGE SCALE GENOMIC DNA]</scope>
    <source>
        <strain evidence="1 2">NCWAL01</strain>
    </source>
</reference>
<sequence>MRESQDGDRVKIVVALERDEDDYPPVEYENLWSTPVGKGLFRVDNIPFFAHSIALGDLVAATPEGGALRFKEVVQASGHSTLRLIVYDEAEVPKILEHFRQKGCLSERSHIPGLIALDVPPAVSLAGLQRELELGQAQERWDYEEACIGQPIS</sequence>